<evidence type="ECO:0000313" key="10">
    <source>
        <dbReference type="EMBL" id="KGO61278.1"/>
    </source>
</evidence>
<feature type="transmembrane region" description="Helical" evidence="7">
    <location>
        <begin position="510"/>
        <end position="528"/>
    </location>
</feature>
<dbReference type="HOGENOM" id="CLU_000960_22_1_1"/>
<dbReference type="GO" id="GO:0022857">
    <property type="term" value="F:transmembrane transporter activity"/>
    <property type="evidence" value="ECO:0007669"/>
    <property type="project" value="InterPro"/>
</dbReference>
<evidence type="ECO:0000259" key="8">
    <source>
        <dbReference type="PROSITE" id="PS50850"/>
    </source>
</evidence>
<feature type="transmembrane region" description="Helical" evidence="7">
    <location>
        <begin position="272"/>
        <end position="297"/>
    </location>
</feature>
<dbReference type="InterPro" id="IPR011701">
    <property type="entry name" value="MFS"/>
</dbReference>
<dbReference type="GeneID" id="27680822"/>
<reference evidence="10 11" key="1">
    <citation type="journal article" date="2015" name="Mol. Plant Microbe Interact.">
        <title>Genome, transcriptome, and functional analyses of Penicillium expansum provide new insights into secondary metabolism and pathogenicity.</title>
        <authorList>
            <person name="Ballester A.R."/>
            <person name="Marcet-Houben M."/>
            <person name="Levin E."/>
            <person name="Sela N."/>
            <person name="Selma-Lazaro C."/>
            <person name="Carmona L."/>
            <person name="Wisniewski M."/>
            <person name="Droby S."/>
            <person name="Gonzalez-Candelas L."/>
            <person name="Gabaldon T."/>
        </authorList>
    </citation>
    <scope>NUCLEOTIDE SEQUENCE [LARGE SCALE GENOMIC DNA]</scope>
    <source>
        <strain evidence="10 11">MD-8</strain>
    </source>
</reference>
<sequence length="680" mass="72961">MGLVHIVMISFKEEVTPEQVEGVNRLFLALKDQCVRAESETPYITSQMAGKDISVENKAGGFTHVYVTQFDNEEDRDYYLRKDAAHAEFGKIVGPLFESAQVNDFVPAEMGSTFDLEKEHQTADSSVQSSITKTPSAADLESENHNAPNGQETSYLPEKVDSEELDADDESQYPHGIKLLIIVAALGMSIFLVALDMTIVATAIPKITDQFHSLNDASWYGSAFFMTTGGFQSTWGKVYKFFPLKISFLLAVFIFELGSLICGVAPNSVALIIGRAIAGVGAAGIGSGAFIIIAFIASPKRRPLFTGIIGMSYGIASVVGPLVGGAFADKVTWRWCFYINLPIGGLAAASILFFFHTPVRASTTPATIKEKLLQIDPIGTILLICTITSYILPLQFGGQTRAWNSSTVIGLLVGFPLMIITFMVWEWFQGERAAFPPRLMWNRLILVNAIYAFLFAGSYFIFVYYLPYYFQSVQNVNPTMSGVRNLPLIVSMSLAIVVSGGSITKTGHTAPLMVIGGVLATLGAGLLYSLDIGTSTGKWIGYQIIGGVGWGLAYQVPINAVHGAVGPSDIATVTGIIVFFQTVGGAVFVTAAQSAFVNQIIVHIDAAASGINSSLVVATGASELRDVFNTEQMTAILPAYMTGLKVAYAISIAAAGIALCLSFFNNFKKIDAHAATSVAV</sequence>
<dbReference type="PANTHER" id="PTHR23501:SF177">
    <property type="entry name" value="MAJOR FACILITATOR SUPERFAMILY (MFS) PROFILE DOMAIN-CONTAINING PROTEIN-RELATED"/>
    <property type="match status" value="1"/>
</dbReference>
<dbReference type="OrthoDB" id="10021397at2759"/>
<dbReference type="AlphaFoldDB" id="A0A0A2K303"/>
<dbReference type="FunFam" id="1.20.1250.20:FF:000196">
    <property type="entry name" value="MFS toxin efflux pump (AflT)"/>
    <property type="match status" value="1"/>
</dbReference>
<feature type="transmembrane region" description="Helical" evidence="7">
    <location>
        <begin position="217"/>
        <end position="235"/>
    </location>
</feature>
<name>A0A0A2K303_PENEN</name>
<dbReference type="Gene3D" id="1.20.1250.20">
    <property type="entry name" value="MFS general substrate transporter like domains"/>
    <property type="match status" value="1"/>
</dbReference>
<dbReference type="PROSITE" id="PS50850">
    <property type="entry name" value="MFS"/>
    <property type="match status" value="1"/>
</dbReference>
<comment type="subcellular location">
    <subcellularLocation>
        <location evidence="1">Membrane</location>
        <topology evidence="1">Multi-pass membrane protein</topology>
    </subcellularLocation>
</comment>
<evidence type="ECO:0000256" key="2">
    <source>
        <dbReference type="ARBA" id="ARBA00022448"/>
    </source>
</evidence>
<evidence type="ECO:0000256" key="3">
    <source>
        <dbReference type="ARBA" id="ARBA00022692"/>
    </source>
</evidence>
<feature type="transmembrane region" description="Helical" evidence="7">
    <location>
        <begin position="408"/>
        <end position="428"/>
    </location>
</feature>
<keyword evidence="4 7" id="KW-1133">Transmembrane helix</keyword>
<dbReference type="InterPro" id="IPR020846">
    <property type="entry name" value="MFS_dom"/>
</dbReference>
<dbReference type="InterPro" id="IPR036259">
    <property type="entry name" value="MFS_trans_sf"/>
</dbReference>
<evidence type="ECO:0000256" key="7">
    <source>
        <dbReference type="SAM" id="Phobius"/>
    </source>
</evidence>
<dbReference type="InterPro" id="IPR011008">
    <property type="entry name" value="Dimeric_a/b-barrel"/>
</dbReference>
<dbReference type="STRING" id="27334.A0A0A2K303"/>
<dbReference type="EMBL" id="JQFZ01000049">
    <property type="protein sequence ID" value="KGO61278.1"/>
    <property type="molecule type" value="Genomic_DNA"/>
</dbReference>
<organism evidence="10 11">
    <name type="scientific">Penicillium expansum</name>
    <name type="common">Blue mold rot fungus</name>
    <dbReference type="NCBI Taxonomy" id="27334"/>
    <lineage>
        <taxon>Eukaryota</taxon>
        <taxon>Fungi</taxon>
        <taxon>Dikarya</taxon>
        <taxon>Ascomycota</taxon>
        <taxon>Pezizomycotina</taxon>
        <taxon>Eurotiomycetes</taxon>
        <taxon>Eurotiomycetidae</taxon>
        <taxon>Eurotiales</taxon>
        <taxon>Aspergillaceae</taxon>
        <taxon>Penicillium</taxon>
    </lineage>
</organism>
<dbReference type="Proteomes" id="UP000030143">
    <property type="component" value="Unassembled WGS sequence"/>
</dbReference>
<dbReference type="CDD" id="cd17502">
    <property type="entry name" value="MFS_Azr1_MDR_like"/>
    <property type="match status" value="1"/>
</dbReference>
<keyword evidence="2" id="KW-0813">Transport</keyword>
<evidence type="ECO:0000256" key="5">
    <source>
        <dbReference type="ARBA" id="ARBA00023136"/>
    </source>
</evidence>
<gene>
    <name evidence="10" type="ORF">PEX2_081320</name>
</gene>
<dbReference type="InterPro" id="IPR013097">
    <property type="entry name" value="Dabb"/>
</dbReference>
<feature type="transmembrane region" description="Helical" evidence="7">
    <location>
        <begin position="304"/>
        <end position="323"/>
    </location>
</feature>
<keyword evidence="5 7" id="KW-0472">Membrane</keyword>
<protein>
    <submittedName>
        <fullName evidence="10">Major facilitator superfamily domain, general substrate transporter</fullName>
    </submittedName>
</protein>
<feature type="region of interest" description="Disordered" evidence="6">
    <location>
        <begin position="118"/>
        <end position="156"/>
    </location>
</feature>
<dbReference type="VEuPathDB" id="FungiDB:PEXP_032020"/>
<feature type="transmembrane region" description="Helical" evidence="7">
    <location>
        <begin position="440"/>
        <end position="466"/>
    </location>
</feature>
<dbReference type="FunFam" id="1.20.1720.10:FF:000012">
    <property type="entry name" value="MFS toxin efflux pump (AflT)"/>
    <property type="match status" value="1"/>
</dbReference>
<feature type="transmembrane region" description="Helical" evidence="7">
    <location>
        <begin position="646"/>
        <end position="664"/>
    </location>
</feature>
<keyword evidence="3 7" id="KW-0812">Transmembrane</keyword>
<feature type="transmembrane region" description="Helical" evidence="7">
    <location>
        <begin position="486"/>
        <end position="503"/>
    </location>
</feature>
<feature type="domain" description="Stress-response A/B barrel" evidence="9">
    <location>
        <begin position="3"/>
        <end position="105"/>
    </location>
</feature>
<dbReference type="GO" id="GO:0005886">
    <property type="term" value="C:plasma membrane"/>
    <property type="evidence" value="ECO:0007669"/>
    <property type="project" value="TreeGrafter"/>
</dbReference>
<feature type="transmembrane region" description="Helical" evidence="7">
    <location>
        <begin position="335"/>
        <end position="355"/>
    </location>
</feature>
<feature type="transmembrane region" description="Helical" evidence="7">
    <location>
        <begin position="540"/>
        <end position="558"/>
    </location>
</feature>
<accession>A0A0A2K303</accession>
<evidence type="ECO:0000256" key="4">
    <source>
        <dbReference type="ARBA" id="ARBA00022989"/>
    </source>
</evidence>
<dbReference type="SUPFAM" id="SSF103473">
    <property type="entry name" value="MFS general substrate transporter"/>
    <property type="match status" value="1"/>
</dbReference>
<proteinExistence type="predicted"/>
<evidence type="ECO:0000313" key="11">
    <source>
        <dbReference type="Proteomes" id="UP000030143"/>
    </source>
</evidence>
<dbReference type="PROSITE" id="PS51502">
    <property type="entry name" value="S_R_A_B_BARREL"/>
    <property type="match status" value="1"/>
</dbReference>
<comment type="caution">
    <text evidence="10">The sequence shown here is derived from an EMBL/GenBank/DDBJ whole genome shotgun (WGS) entry which is preliminary data.</text>
</comment>
<feature type="compositionally biased region" description="Polar residues" evidence="6">
    <location>
        <begin position="145"/>
        <end position="154"/>
    </location>
</feature>
<feature type="transmembrane region" description="Helical" evidence="7">
    <location>
        <begin position="570"/>
        <end position="592"/>
    </location>
</feature>
<evidence type="ECO:0000259" key="9">
    <source>
        <dbReference type="PROSITE" id="PS51502"/>
    </source>
</evidence>
<dbReference type="PhylomeDB" id="A0A0A2K303"/>
<dbReference type="PANTHER" id="PTHR23501">
    <property type="entry name" value="MAJOR FACILITATOR SUPERFAMILY"/>
    <property type="match status" value="1"/>
</dbReference>
<dbReference type="RefSeq" id="XP_016602161.1">
    <property type="nucleotide sequence ID" value="XM_016745402.1"/>
</dbReference>
<evidence type="ECO:0000256" key="6">
    <source>
        <dbReference type="SAM" id="MobiDB-lite"/>
    </source>
</evidence>
<dbReference type="Pfam" id="PF07876">
    <property type="entry name" value="Dabb"/>
    <property type="match status" value="1"/>
</dbReference>
<dbReference type="Gene3D" id="3.30.70.100">
    <property type="match status" value="1"/>
</dbReference>
<feature type="transmembrane region" description="Helical" evidence="7">
    <location>
        <begin position="179"/>
        <end position="205"/>
    </location>
</feature>
<dbReference type="SMART" id="SM00886">
    <property type="entry name" value="Dabb"/>
    <property type="match status" value="1"/>
</dbReference>
<keyword evidence="11" id="KW-1185">Reference proteome</keyword>
<dbReference type="Gene3D" id="1.20.1720.10">
    <property type="entry name" value="Multidrug resistance protein D"/>
    <property type="match status" value="1"/>
</dbReference>
<feature type="transmembrane region" description="Helical" evidence="7">
    <location>
        <begin position="375"/>
        <end position="396"/>
    </location>
</feature>
<feature type="domain" description="Major facilitator superfamily (MFS) profile" evidence="8">
    <location>
        <begin position="182"/>
        <end position="670"/>
    </location>
</feature>
<feature type="compositionally biased region" description="Polar residues" evidence="6">
    <location>
        <begin position="123"/>
        <end position="135"/>
    </location>
</feature>
<dbReference type="SUPFAM" id="SSF54909">
    <property type="entry name" value="Dimeric alpha+beta barrel"/>
    <property type="match status" value="1"/>
</dbReference>
<evidence type="ECO:0000256" key="1">
    <source>
        <dbReference type="ARBA" id="ARBA00004141"/>
    </source>
</evidence>
<dbReference type="Pfam" id="PF07690">
    <property type="entry name" value="MFS_1"/>
    <property type="match status" value="1"/>
</dbReference>
<feature type="transmembrane region" description="Helical" evidence="7">
    <location>
        <begin position="247"/>
        <end position="266"/>
    </location>
</feature>